<dbReference type="Proteomes" id="UP000285864">
    <property type="component" value="Unassembled WGS sequence"/>
</dbReference>
<keyword evidence="1" id="KW-0472">Membrane</keyword>
<dbReference type="InterPro" id="IPR027890">
    <property type="entry name" value="DUF4491"/>
</dbReference>
<feature type="transmembrane region" description="Helical" evidence="1">
    <location>
        <begin position="6"/>
        <end position="27"/>
    </location>
</feature>
<dbReference type="AlphaFoldDB" id="A0A412GZN1"/>
<dbReference type="EMBL" id="QRUU01000001">
    <property type="protein sequence ID" value="RGS00515.1"/>
    <property type="molecule type" value="Genomic_DNA"/>
</dbReference>
<comment type="caution">
    <text evidence="2">The sequence shown here is derived from an EMBL/GenBank/DDBJ whole genome shotgun (WGS) entry which is preliminary data.</text>
</comment>
<keyword evidence="1" id="KW-0812">Transmembrane</keyword>
<reference evidence="2 3" key="1">
    <citation type="submission" date="2018-08" db="EMBL/GenBank/DDBJ databases">
        <title>A genome reference for cultivated species of the human gut microbiota.</title>
        <authorList>
            <person name="Zou Y."/>
            <person name="Xue W."/>
            <person name="Luo G."/>
        </authorList>
    </citation>
    <scope>NUCLEOTIDE SEQUENCE [LARGE SCALE GENOMIC DNA]</scope>
    <source>
        <strain evidence="2 3">AF24-2</strain>
    </source>
</reference>
<keyword evidence="1" id="KW-1133">Transmembrane helix</keyword>
<protein>
    <submittedName>
        <fullName evidence="2">DUF4491 family protein</fullName>
    </submittedName>
</protein>
<sequence length="40" mass="4710">MIDYILVSQILLLPLLGILSFSSFWTIKEVFEQHERMLKG</sequence>
<evidence type="ECO:0000313" key="3">
    <source>
        <dbReference type="Proteomes" id="UP000285864"/>
    </source>
</evidence>
<proteinExistence type="predicted"/>
<gene>
    <name evidence="2" type="ORF">DWY20_00015</name>
</gene>
<name>A0A412GZN1_9BACT</name>
<accession>A0A412GZN1</accession>
<organism evidence="2 3">
    <name type="scientific">Phocaeicola coprocola</name>
    <dbReference type="NCBI Taxonomy" id="310298"/>
    <lineage>
        <taxon>Bacteria</taxon>
        <taxon>Pseudomonadati</taxon>
        <taxon>Bacteroidota</taxon>
        <taxon>Bacteroidia</taxon>
        <taxon>Bacteroidales</taxon>
        <taxon>Bacteroidaceae</taxon>
        <taxon>Phocaeicola</taxon>
    </lineage>
</organism>
<evidence type="ECO:0000313" key="2">
    <source>
        <dbReference type="EMBL" id="RGS00515.1"/>
    </source>
</evidence>
<evidence type="ECO:0000256" key="1">
    <source>
        <dbReference type="SAM" id="Phobius"/>
    </source>
</evidence>
<dbReference type="Pfam" id="PF14898">
    <property type="entry name" value="DUF4491"/>
    <property type="match status" value="1"/>
</dbReference>
<keyword evidence="3" id="KW-1185">Reference proteome</keyword>